<evidence type="ECO:0000256" key="11">
    <source>
        <dbReference type="ARBA" id="ARBA00023033"/>
    </source>
</evidence>
<dbReference type="PRINTS" id="PR00385">
    <property type="entry name" value="P450"/>
</dbReference>
<keyword evidence="12" id="KW-0472">Membrane</keyword>
<evidence type="ECO:0000256" key="5">
    <source>
        <dbReference type="ARBA" id="ARBA00022617"/>
    </source>
</evidence>
<keyword evidence="5 13" id="KW-0349">Heme</keyword>
<dbReference type="GO" id="GO:0020037">
    <property type="term" value="F:heme binding"/>
    <property type="evidence" value="ECO:0007669"/>
    <property type="project" value="InterPro"/>
</dbReference>
<dbReference type="GO" id="GO:0005789">
    <property type="term" value="C:endoplasmic reticulum membrane"/>
    <property type="evidence" value="ECO:0007669"/>
    <property type="project" value="UniProtKB-SubCell"/>
</dbReference>
<dbReference type="GO" id="GO:0005506">
    <property type="term" value="F:iron ion binding"/>
    <property type="evidence" value="ECO:0007669"/>
    <property type="project" value="InterPro"/>
</dbReference>
<feature type="binding site" description="axial binding residue" evidence="13">
    <location>
        <position position="452"/>
    </location>
    <ligand>
        <name>heme</name>
        <dbReference type="ChEBI" id="CHEBI:30413"/>
    </ligand>
    <ligandPart>
        <name>Fe</name>
        <dbReference type="ChEBI" id="CHEBI:18248"/>
    </ligandPart>
</feature>
<evidence type="ECO:0000256" key="8">
    <source>
        <dbReference type="ARBA" id="ARBA00022848"/>
    </source>
</evidence>
<comment type="caution">
    <text evidence="15">The sequence shown here is derived from an EMBL/GenBank/DDBJ whole genome shotgun (WGS) entry which is preliminary data.</text>
</comment>
<accession>A0A6G0ZLJ6</accession>
<dbReference type="InterPro" id="IPR036396">
    <property type="entry name" value="Cyt_P450_sf"/>
</dbReference>
<evidence type="ECO:0000256" key="2">
    <source>
        <dbReference type="ARBA" id="ARBA00004174"/>
    </source>
</evidence>
<comment type="similarity">
    <text evidence="4">Belongs to the cytochrome P450 family.</text>
</comment>
<keyword evidence="11" id="KW-0503">Monooxygenase</keyword>
<dbReference type="FunFam" id="1.10.630.10:FF:000042">
    <property type="entry name" value="Cytochrome P450"/>
    <property type="match status" value="2"/>
</dbReference>
<reference evidence="15 16" key="1">
    <citation type="submission" date="2019-08" db="EMBL/GenBank/DDBJ databases">
        <title>Whole genome of Aphis craccivora.</title>
        <authorList>
            <person name="Voronova N.V."/>
            <person name="Shulinski R.S."/>
            <person name="Bandarenka Y.V."/>
            <person name="Zhorov D.G."/>
            <person name="Warner D."/>
        </authorList>
    </citation>
    <scope>NUCLEOTIDE SEQUENCE [LARGE SCALE GENOMIC DNA]</scope>
    <source>
        <strain evidence="15">180601</strain>
        <tissue evidence="15">Whole Body</tissue>
    </source>
</reference>
<comment type="subcellular location">
    <subcellularLocation>
        <location evidence="3">Endoplasmic reticulum membrane</location>
        <topology evidence="3">Peripheral membrane protein</topology>
    </subcellularLocation>
    <subcellularLocation>
        <location evidence="2">Microsome membrane</location>
        <topology evidence="2">Peripheral membrane protein</topology>
    </subcellularLocation>
</comment>
<evidence type="ECO:0000313" key="15">
    <source>
        <dbReference type="EMBL" id="KAF0771958.1"/>
    </source>
</evidence>
<dbReference type="AlphaFoldDB" id="A0A6G0ZLJ6"/>
<evidence type="ECO:0000256" key="4">
    <source>
        <dbReference type="ARBA" id="ARBA00010617"/>
    </source>
</evidence>
<dbReference type="Proteomes" id="UP000478052">
    <property type="component" value="Unassembled WGS sequence"/>
</dbReference>
<dbReference type="EMBL" id="VUJU01000229">
    <property type="protein sequence ID" value="KAF0771958.1"/>
    <property type="molecule type" value="Genomic_DNA"/>
</dbReference>
<evidence type="ECO:0000256" key="14">
    <source>
        <dbReference type="SAM" id="SignalP"/>
    </source>
</evidence>
<keyword evidence="9" id="KW-0560">Oxidoreductase</keyword>
<gene>
    <name evidence="15" type="ORF">FWK35_00009942</name>
</gene>
<organism evidence="15 16">
    <name type="scientific">Aphis craccivora</name>
    <name type="common">Cowpea aphid</name>
    <dbReference type="NCBI Taxonomy" id="307492"/>
    <lineage>
        <taxon>Eukaryota</taxon>
        <taxon>Metazoa</taxon>
        <taxon>Ecdysozoa</taxon>
        <taxon>Arthropoda</taxon>
        <taxon>Hexapoda</taxon>
        <taxon>Insecta</taxon>
        <taxon>Pterygota</taxon>
        <taxon>Neoptera</taxon>
        <taxon>Paraneoptera</taxon>
        <taxon>Hemiptera</taxon>
        <taxon>Sternorrhyncha</taxon>
        <taxon>Aphidomorpha</taxon>
        <taxon>Aphidoidea</taxon>
        <taxon>Aphididae</taxon>
        <taxon>Aphidini</taxon>
        <taxon>Aphis</taxon>
        <taxon>Aphis</taxon>
    </lineage>
</organism>
<dbReference type="Pfam" id="PF00067">
    <property type="entry name" value="p450"/>
    <property type="match status" value="2"/>
</dbReference>
<name>A0A6G0ZLJ6_APHCR</name>
<feature type="chain" id="PRO_5026344439" evidence="14">
    <location>
        <begin position="21"/>
        <end position="1026"/>
    </location>
</feature>
<evidence type="ECO:0000256" key="9">
    <source>
        <dbReference type="ARBA" id="ARBA00023002"/>
    </source>
</evidence>
<keyword evidence="7" id="KW-0256">Endoplasmic reticulum</keyword>
<dbReference type="InterPro" id="IPR050476">
    <property type="entry name" value="Insect_CytP450_Detox"/>
</dbReference>
<evidence type="ECO:0000256" key="7">
    <source>
        <dbReference type="ARBA" id="ARBA00022824"/>
    </source>
</evidence>
<dbReference type="GO" id="GO:0016705">
    <property type="term" value="F:oxidoreductase activity, acting on paired donors, with incorporation or reduction of molecular oxygen"/>
    <property type="evidence" value="ECO:0007669"/>
    <property type="project" value="InterPro"/>
</dbReference>
<dbReference type="InterPro" id="IPR002401">
    <property type="entry name" value="Cyt_P450_E_grp-I"/>
</dbReference>
<dbReference type="CDD" id="cd11056">
    <property type="entry name" value="CYP6-like"/>
    <property type="match status" value="2"/>
</dbReference>
<sequence>MSASLHWWTVGLLASFAALAYRFSTATFGYWRDRGVPYVQPTVPLFGNIASTALGTEHQVRMFGRIYNTFRGHRYVGMYQMRMPMLLVCDPALVNRVLIGDFAHFTDHGIHTDGPEENPLSNGLFKMRGAKWKVMRQKLSPVFTAGKLRHMRGQIAACSEQLMRNVAADVPATGGPIEVRDVLGKYSTDVIGTCAFGLQLNAISDEQSAFRRYGKTVFKPSFRILIKDLIWLISPALRSALRISDIPQDAVRFFTDAFSDTMRYRQEHGLVRNDVMQSLIQARTDLVVNKTEPSVTFLETDIVANAFALFAAGFETVSTAMSFCLYELALKKPIQDKVREEMNATKIKHSGEIDDEFLKELQYLEMVLAETLRKYPPLITLIREATQDYHVPDDTLVIKKGTKVLIPAYAIHHDYRYYPDPETFDPERFSPEEKAKRPNGTYMPFGDGPRLCIGKRFAEMEMKLALTELLTKYEVEPCEKTDIPMRFSSKAILLLELAASWWTVGLLASFAALAYHWTTATFGYWRDLGVPYVRPTVPLFGNIASIALGTEHQTRMFGRIYNAFRGHRYVGMYQMRTPHLLVCDPALVNRVLIGDFAHFTDHGLYTSNPDENPLANGLFNMKGTQWKVMRQKLSPVFTAGKLRHMRGQIAACSEQLMRNIAADVPATGGSMEVRDVLGKYSTDVIGTCAFGLQLNAISDEQSAFRRYGKTVFQPSFRFLFKELAWLISPAFRQTLRISDIPQDAVRFFTDAFTDTMRYRQEHGLVRDDLMQSLIQARTDLVVNKTEPSVTFLETDIVANAFILFAAGFETVSTAMSFCLYELALKKPIQDKVREEMNATKIKHSGEINDEFLKELHYLEMVLAETLRKYPPLITLFREATQDYHVPDDTLVIKKGTKVLIPAYAIHHDYRYYPDPETFDPERFSPEEKAKRPNGTYMPFGDGPRLCIGKRFAEMEMKLALTELLTKYEVEPCEKTDIPMRFSSKAIFPDNINIVPYAPIYFIVLCNKPYYLYLDKTILSIVTYKMK</sequence>
<dbReference type="InterPro" id="IPR001128">
    <property type="entry name" value="Cyt_P450"/>
</dbReference>
<comment type="cofactor">
    <cofactor evidence="1 13">
        <name>heme</name>
        <dbReference type="ChEBI" id="CHEBI:30413"/>
    </cofactor>
</comment>
<dbReference type="PANTHER" id="PTHR24292:SF54">
    <property type="entry name" value="CYP9F3-RELATED"/>
    <property type="match status" value="1"/>
</dbReference>
<evidence type="ECO:0000256" key="10">
    <source>
        <dbReference type="ARBA" id="ARBA00023004"/>
    </source>
</evidence>
<dbReference type="SUPFAM" id="SSF48264">
    <property type="entry name" value="Cytochrome P450"/>
    <property type="match status" value="2"/>
</dbReference>
<dbReference type="OrthoDB" id="2789670at2759"/>
<dbReference type="PROSITE" id="PS00086">
    <property type="entry name" value="CYTOCHROME_P450"/>
    <property type="match status" value="2"/>
</dbReference>
<dbReference type="Gene3D" id="1.10.630.10">
    <property type="entry name" value="Cytochrome P450"/>
    <property type="match status" value="2"/>
</dbReference>
<evidence type="ECO:0000256" key="3">
    <source>
        <dbReference type="ARBA" id="ARBA00004406"/>
    </source>
</evidence>
<evidence type="ECO:0000256" key="1">
    <source>
        <dbReference type="ARBA" id="ARBA00001971"/>
    </source>
</evidence>
<keyword evidence="6 13" id="KW-0479">Metal-binding</keyword>
<dbReference type="InterPro" id="IPR017972">
    <property type="entry name" value="Cyt_P450_CS"/>
</dbReference>
<evidence type="ECO:0000256" key="12">
    <source>
        <dbReference type="ARBA" id="ARBA00023136"/>
    </source>
</evidence>
<evidence type="ECO:0000313" key="16">
    <source>
        <dbReference type="Proteomes" id="UP000478052"/>
    </source>
</evidence>
<keyword evidence="10 13" id="KW-0408">Iron</keyword>
<keyword evidence="16" id="KW-1185">Reference proteome</keyword>
<feature type="signal peptide" evidence="14">
    <location>
        <begin position="1"/>
        <end position="20"/>
    </location>
</feature>
<dbReference type="PANTHER" id="PTHR24292">
    <property type="entry name" value="CYTOCHROME P450"/>
    <property type="match status" value="1"/>
</dbReference>
<dbReference type="PRINTS" id="PR00463">
    <property type="entry name" value="EP450I"/>
</dbReference>
<protein>
    <submittedName>
        <fullName evidence="15">Putative cytochrome P450 6a13</fullName>
    </submittedName>
</protein>
<evidence type="ECO:0000256" key="6">
    <source>
        <dbReference type="ARBA" id="ARBA00022723"/>
    </source>
</evidence>
<keyword evidence="8" id="KW-0492">Microsome</keyword>
<dbReference type="GO" id="GO:0004497">
    <property type="term" value="F:monooxygenase activity"/>
    <property type="evidence" value="ECO:0007669"/>
    <property type="project" value="UniProtKB-KW"/>
</dbReference>
<proteinExistence type="inferred from homology"/>
<evidence type="ECO:0000256" key="13">
    <source>
        <dbReference type="PIRSR" id="PIRSR602401-1"/>
    </source>
</evidence>
<keyword evidence="14" id="KW-0732">Signal</keyword>